<dbReference type="Gramene" id="TKW01693">
    <property type="protein sequence ID" value="TKW01693"/>
    <property type="gene ID" value="SEVIR_8G196000v2"/>
</dbReference>
<gene>
    <name evidence="1" type="ORF">SEVIR_8G196000v2</name>
</gene>
<evidence type="ECO:0000313" key="1">
    <source>
        <dbReference type="EMBL" id="TKW01693.1"/>
    </source>
</evidence>
<sequence length="115" mass="12701">MLLSSHSALAAPHDAPISLLCPRASVPCHISARRFHLSSPWVCCHPSSPARATAALPQHKPSTSIVREGYFRQAPWEVRVKLRGPASFGFLRLAHFDDRLRCSFTSEGVLAQSVW</sequence>
<keyword evidence="2" id="KW-1185">Reference proteome</keyword>
<organism evidence="1 2">
    <name type="scientific">Setaria viridis</name>
    <name type="common">Green bristlegrass</name>
    <name type="synonym">Setaria italica subsp. viridis</name>
    <dbReference type="NCBI Taxonomy" id="4556"/>
    <lineage>
        <taxon>Eukaryota</taxon>
        <taxon>Viridiplantae</taxon>
        <taxon>Streptophyta</taxon>
        <taxon>Embryophyta</taxon>
        <taxon>Tracheophyta</taxon>
        <taxon>Spermatophyta</taxon>
        <taxon>Magnoliopsida</taxon>
        <taxon>Liliopsida</taxon>
        <taxon>Poales</taxon>
        <taxon>Poaceae</taxon>
        <taxon>PACMAD clade</taxon>
        <taxon>Panicoideae</taxon>
        <taxon>Panicodae</taxon>
        <taxon>Paniceae</taxon>
        <taxon>Cenchrinae</taxon>
        <taxon>Setaria</taxon>
    </lineage>
</organism>
<reference evidence="1" key="1">
    <citation type="submission" date="2019-03" db="EMBL/GenBank/DDBJ databases">
        <title>WGS assembly of Setaria viridis.</title>
        <authorList>
            <person name="Huang P."/>
            <person name="Jenkins J."/>
            <person name="Grimwood J."/>
            <person name="Barry K."/>
            <person name="Healey A."/>
            <person name="Mamidi S."/>
            <person name="Sreedasyam A."/>
            <person name="Shu S."/>
            <person name="Feldman M."/>
            <person name="Wu J."/>
            <person name="Yu Y."/>
            <person name="Chen C."/>
            <person name="Johnson J."/>
            <person name="Rokhsar D."/>
            <person name="Baxter I."/>
            <person name="Schmutz J."/>
            <person name="Brutnell T."/>
            <person name="Kellogg E."/>
        </authorList>
    </citation>
    <scope>NUCLEOTIDE SEQUENCE [LARGE SCALE GENOMIC DNA]</scope>
</reference>
<dbReference type="EMBL" id="CM016559">
    <property type="protein sequence ID" value="TKW01693.1"/>
    <property type="molecule type" value="Genomic_DNA"/>
</dbReference>
<evidence type="ECO:0000313" key="2">
    <source>
        <dbReference type="Proteomes" id="UP000298652"/>
    </source>
</evidence>
<accession>A0A4U6TL36</accession>
<protein>
    <submittedName>
        <fullName evidence="1">Uncharacterized protein</fullName>
    </submittedName>
</protein>
<name>A0A4U6TL36_SETVI</name>
<proteinExistence type="predicted"/>
<dbReference type="Proteomes" id="UP000298652">
    <property type="component" value="Chromosome 8"/>
</dbReference>
<dbReference type="AlphaFoldDB" id="A0A4U6TL36"/>